<proteinExistence type="predicted"/>
<dbReference type="EMBL" id="OZ020106">
    <property type="protein sequence ID" value="CAK9258045.1"/>
    <property type="molecule type" value="Genomic_DNA"/>
</dbReference>
<gene>
    <name evidence="1" type="ORF">CSSPJE1EN1_LOCUS3523</name>
</gene>
<accession>A0ABP0VYA4</accession>
<sequence>MEGLSVEEGIQIRSGFPDRIPLAKTFDQMIVLVTESFLPKTSTRCSRDDYLQSHVTCMKPVADDKMLHLREVIISIANDEAFVMDETDVDFNFEDVEWKELYVHMACSRMRKEAYGKSFDSRKVHVLLMLAASAADRDSLQRLLGIDLAIDKLNIGCDRFHGVLPLAAAVDSNALPINYCVGEDTSRRFDRFLHWLAAARGRKPLDAADVAGHANLSPSQHFIQVAAHSSETHLCRESTNSHRYELQGAGLG</sequence>
<dbReference type="Proteomes" id="UP001497444">
    <property type="component" value="Chromosome 11"/>
</dbReference>
<evidence type="ECO:0000313" key="1">
    <source>
        <dbReference type="EMBL" id="CAK9258045.1"/>
    </source>
</evidence>
<evidence type="ECO:0000313" key="2">
    <source>
        <dbReference type="Proteomes" id="UP001497444"/>
    </source>
</evidence>
<keyword evidence="2" id="KW-1185">Reference proteome</keyword>
<reference evidence="1" key="1">
    <citation type="submission" date="2024-02" db="EMBL/GenBank/DDBJ databases">
        <authorList>
            <consortium name="ELIXIR-Norway"/>
            <consortium name="Elixir Norway"/>
        </authorList>
    </citation>
    <scope>NUCLEOTIDE SEQUENCE</scope>
</reference>
<organism evidence="1 2">
    <name type="scientific">Sphagnum jensenii</name>
    <dbReference type="NCBI Taxonomy" id="128206"/>
    <lineage>
        <taxon>Eukaryota</taxon>
        <taxon>Viridiplantae</taxon>
        <taxon>Streptophyta</taxon>
        <taxon>Embryophyta</taxon>
        <taxon>Bryophyta</taxon>
        <taxon>Sphagnophytina</taxon>
        <taxon>Sphagnopsida</taxon>
        <taxon>Sphagnales</taxon>
        <taxon>Sphagnaceae</taxon>
        <taxon>Sphagnum</taxon>
    </lineage>
</organism>
<protein>
    <submittedName>
        <fullName evidence="1">Uncharacterized protein</fullName>
    </submittedName>
</protein>
<name>A0ABP0VYA4_9BRYO</name>